<feature type="transmembrane region" description="Helical" evidence="1">
    <location>
        <begin position="55"/>
        <end position="81"/>
    </location>
</feature>
<comment type="caution">
    <text evidence="2">The sequence shown here is derived from an EMBL/GenBank/DDBJ whole genome shotgun (WGS) entry which is preliminary data.</text>
</comment>
<name>A0A498DHW9_9BACI</name>
<dbReference type="Proteomes" id="UP000270219">
    <property type="component" value="Unassembled WGS sequence"/>
</dbReference>
<keyword evidence="1" id="KW-1133">Transmembrane helix</keyword>
<evidence type="ECO:0000313" key="3">
    <source>
        <dbReference type="Proteomes" id="UP000270219"/>
    </source>
</evidence>
<evidence type="ECO:0000313" key="2">
    <source>
        <dbReference type="EMBL" id="RLL40636.1"/>
    </source>
</evidence>
<accession>A0A498DHW9</accession>
<keyword evidence="1" id="KW-0472">Membrane</keyword>
<protein>
    <submittedName>
        <fullName evidence="2">Uncharacterized protein</fullName>
    </submittedName>
</protein>
<sequence>MIGVIPMLTVIINIIFFYIERGPNADIYFIIIVFTILSVLGVLFAILSWKMSKRLIFLIVGLIGNGFVLVVAYLLLLAMGISEP</sequence>
<keyword evidence="1" id="KW-0812">Transmembrane</keyword>
<feature type="transmembrane region" description="Helical" evidence="1">
    <location>
        <begin position="27"/>
        <end position="48"/>
    </location>
</feature>
<evidence type="ECO:0000256" key="1">
    <source>
        <dbReference type="SAM" id="Phobius"/>
    </source>
</evidence>
<dbReference type="OrthoDB" id="2428753at2"/>
<dbReference type="EMBL" id="RCHR01000011">
    <property type="protein sequence ID" value="RLL40636.1"/>
    <property type="molecule type" value="Genomic_DNA"/>
</dbReference>
<keyword evidence="3" id="KW-1185">Reference proteome</keyword>
<reference evidence="2 3" key="1">
    <citation type="submission" date="2018-10" db="EMBL/GenBank/DDBJ databases">
        <title>Oceanobacillus sp. YLB-02 draft genome.</title>
        <authorList>
            <person name="Yu L."/>
        </authorList>
    </citation>
    <scope>NUCLEOTIDE SEQUENCE [LARGE SCALE GENOMIC DNA]</scope>
    <source>
        <strain evidence="2 3">YLB-02</strain>
    </source>
</reference>
<gene>
    <name evidence="2" type="ORF">D8M04_18785</name>
</gene>
<dbReference type="AlphaFoldDB" id="A0A498DHW9"/>
<proteinExistence type="predicted"/>
<organism evidence="2 3">
    <name type="scientific">Oceanobacillus piezotolerans</name>
    <dbReference type="NCBI Taxonomy" id="2448030"/>
    <lineage>
        <taxon>Bacteria</taxon>
        <taxon>Bacillati</taxon>
        <taxon>Bacillota</taxon>
        <taxon>Bacilli</taxon>
        <taxon>Bacillales</taxon>
        <taxon>Bacillaceae</taxon>
        <taxon>Oceanobacillus</taxon>
    </lineage>
</organism>